<comment type="caution">
    <text evidence="9">The sequence shown here is derived from an EMBL/GenBank/DDBJ whole genome shotgun (WGS) entry which is preliminary data.</text>
</comment>
<dbReference type="InParanoid" id="A0A4V1M504"/>
<dbReference type="Proteomes" id="UP000289152">
    <property type="component" value="Unassembled WGS sequence"/>
</dbReference>
<feature type="compositionally biased region" description="Polar residues" evidence="8">
    <location>
        <begin position="1014"/>
        <end position="1028"/>
    </location>
</feature>
<dbReference type="VEuPathDB" id="FungiDB:TREMEDRAFT_74127"/>
<evidence type="ECO:0000256" key="8">
    <source>
        <dbReference type="SAM" id="MobiDB-lite"/>
    </source>
</evidence>
<feature type="compositionally biased region" description="Basic and acidic residues" evidence="8">
    <location>
        <begin position="921"/>
        <end position="930"/>
    </location>
</feature>
<keyword evidence="6 7" id="KW-0175">Coiled coil</keyword>
<feature type="compositionally biased region" description="Polar residues" evidence="8">
    <location>
        <begin position="28"/>
        <end position="37"/>
    </location>
</feature>
<feature type="compositionally biased region" description="Acidic residues" evidence="8">
    <location>
        <begin position="631"/>
        <end position="650"/>
    </location>
</feature>
<feature type="compositionally biased region" description="Polar residues" evidence="8">
    <location>
        <begin position="1"/>
        <end position="13"/>
    </location>
</feature>
<feature type="region of interest" description="Disordered" evidence="8">
    <location>
        <begin position="469"/>
        <end position="581"/>
    </location>
</feature>
<evidence type="ECO:0000256" key="5">
    <source>
        <dbReference type="ARBA" id="ARBA00023016"/>
    </source>
</evidence>
<feature type="region of interest" description="Disordered" evidence="8">
    <location>
        <begin position="217"/>
        <end position="398"/>
    </location>
</feature>
<evidence type="ECO:0000256" key="7">
    <source>
        <dbReference type="RuleBase" id="RU049441"/>
    </source>
</evidence>
<dbReference type="PANTHER" id="PTHR31780">
    <property type="entry name" value="STRESS RESPONSE PROTEIN NST1-RELATED"/>
    <property type="match status" value="1"/>
</dbReference>
<dbReference type="InterPro" id="IPR025279">
    <property type="entry name" value="NST1"/>
</dbReference>
<dbReference type="OrthoDB" id="21629at2759"/>
<keyword evidence="10" id="KW-1185">Reference proteome</keyword>
<keyword evidence="5 7" id="KW-0346">Stress response</keyword>
<feature type="compositionally biased region" description="Basic residues" evidence="8">
    <location>
        <begin position="1169"/>
        <end position="1183"/>
    </location>
</feature>
<name>A0A4V1M504_TREME</name>
<accession>A0A4V1M504</accession>
<feature type="compositionally biased region" description="Polar residues" evidence="8">
    <location>
        <begin position="953"/>
        <end position="972"/>
    </location>
</feature>
<comment type="subcellular location">
    <subcellularLocation>
        <location evidence="1 7">Cytoplasm</location>
    </subcellularLocation>
</comment>
<evidence type="ECO:0000256" key="3">
    <source>
        <dbReference type="ARBA" id="ARBA00020733"/>
    </source>
</evidence>
<feature type="region of interest" description="Disordered" evidence="8">
    <location>
        <begin position="1136"/>
        <end position="1186"/>
    </location>
</feature>
<evidence type="ECO:0000256" key="6">
    <source>
        <dbReference type="ARBA" id="ARBA00023054"/>
    </source>
</evidence>
<feature type="compositionally biased region" description="Basic residues" evidence="8">
    <location>
        <begin position="16"/>
        <end position="25"/>
    </location>
</feature>
<feature type="compositionally biased region" description="Polar residues" evidence="8">
    <location>
        <begin position="1084"/>
        <end position="1093"/>
    </location>
</feature>
<feature type="compositionally biased region" description="Pro residues" evidence="8">
    <location>
        <begin position="309"/>
        <end position="327"/>
    </location>
</feature>
<feature type="region of interest" description="Disordered" evidence="8">
    <location>
        <begin position="1078"/>
        <end position="1100"/>
    </location>
</feature>
<gene>
    <name evidence="9" type="ORF">M231_00534</name>
</gene>
<evidence type="ECO:0000313" key="10">
    <source>
        <dbReference type="Proteomes" id="UP000289152"/>
    </source>
</evidence>
<evidence type="ECO:0000256" key="1">
    <source>
        <dbReference type="ARBA" id="ARBA00004496"/>
    </source>
</evidence>
<sequence>MSQPATLTSNPGLSKSAKKRSKKAKAQAGTQTSSILSDSEAHRDHLDQLDSLDSGYPDDSELFAPGAYPLDLQYDAEFYDDVPLPPAVDITAQSSFDLPLSFDYSVGSFKASAPITGNPLAHFNISHEDLVQAANELYRRMADPEFGNDDAYWSSLPPHIRQFVRDAVPLQGRSNGDAPKGAQGQQRELYSMAQRIVSAASQGMGLSTGLGSNYMTGANGRQYPQPGLAHELGFHPHPDARDDDLDDDDDFEAEEHVVANGDLPKKKKNKKKKKATPMPDPPPATLPPPAVKQPPRPPLPSQLPTQPSLNPPPPPPAPAPGTAPLPPSSRAAGKQPMTSTPASTTNPPRSARAAGKAPATAPAHNHTHHNHPPPAKAPAKSKATTSAPPPKVWQQTSPEARLQIQQFWLELNEAQRRELLSAEVKETMQKMRDQQRNSCACAVCGRKKATVERELQALYTAWYTEMETKVEHQRAAARGQIPPPPGAGPFPGSVEVDANGQIVKLDHRAPDPKLSAADLDESDEYDDEDDFEDDDLEEDDVVSDEADAGDEIDDPHPPSTRPARKLPPKVPVPRPAGTGEDFHSFGANFADIKVRGGVLTVADDLLKNDSSRFVEMMEQLSLCRAQREEMNAEDIEAETDDEDDDGLDEPLTEHERMEEGMRMFQIFAARMFEKRVYDAYLERQSRRHQEDLLAALEDEENSKKAKEEKKAKEAQKKKEKKKAMKEKAEAEKLAREAAAAAEAEALRAQRAAEERERQRKLNEEKARREASKRAAQEEAQRVAMERKKRQQEEREREEELTRKRKEEEKEKARREREREAKEREAREREKREREEKLAAEKAERERIAKEKAEKERIAKEEAEKARLRELEKQEEIRKAKAAEEARKAEEVKAAAALKAQQERERVEKEAAERAAAAAKLQAEKEKERQRLAAAASAAAAAQQAMRTPVQPTPIRSASGSGSWNGVTSQPMLQASAPAFRQPVQPSPPLSQASPVKSAPIRPAPKANFFPPPVSQVSYGVNRTPQTAIPPNFRPYPPTQPQSSFQLAPGSSAPGGPISLPTSQAQAYDALRSAPIGIGLGYPDQSRTPTSRLSSADDHSPHMVPIGQLPRSIPVGGPSNEVDNMIDDYRRASVAPIGRPSYTESPYPHQSLNNHQVQPIGTDHHASSSQHHHQHQHQHQHRSSPRMPTQILGSAALGEDDEIVSRNTRRKPIIPAPLTSWEAPTVPMGQSLSSVSSHDMNSFSANSIQSMGPGPFGNIGSGAPVRSQWGTPATSLRAGDRWSTPASAGPLGALGNMGTDLWASPMGNNGDNRTPGQRGLGMGPQRQGSTNLGMGAFMSPPPPPPGFSLYDYTGSGTGHGH</sequence>
<feature type="compositionally biased region" description="Acidic residues" evidence="8">
    <location>
        <begin position="241"/>
        <end position="253"/>
    </location>
</feature>
<evidence type="ECO:0000256" key="4">
    <source>
        <dbReference type="ARBA" id="ARBA00022490"/>
    </source>
</evidence>
<feature type="region of interest" description="Disordered" evidence="8">
    <location>
        <begin position="1304"/>
        <end position="1360"/>
    </location>
</feature>
<evidence type="ECO:0000313" key="9">
    <source>
        <dbReference type="EMBL" id="RXK42177.1"/>
    </source>
</evidence>
<dbReference type="InterPro" id="IPR051195">
    <property type="entry name" value="Fungal_stress_NST1"/>
</dbReference>
<feature type="compositionally biased region" description="Basic residues" evidence="8">
    <location>
        <begin position="265"/>
        <end position="275"/>
    </location>
</feature>
<feature type="region of interest" description="Disordered" evidence="8">
    <location>
        <begin position="907"/>
        <end position="1061"/>
    </location>
</feature>
<keyword evidence="4 7" id="KW-0963">Cytoplasm</keyword>
<feature type="region of interest" description="Disordered" evidence="8">
    <location>
        <begin position="1"/>
        <end position="58"/>
    </location>
</feature>
<dbReference type="PANTHER" id="PTHR31780:SF10">
    <property type="entry name" value="LD36051P"/>
    <property type="match status" value="1"/>
</dbReference>
<dbReference type="GO" id="GO:0005737">
    <property type="term" value="C:cytoplasm"/>
    <property type="evidence" value="ECO:0007669"/>
    <property type="project" value="UniProtKB-SubCell"/>
</dbReference>
<feature type="region of interest" description="Disordered" evidence="8">
    <location>
        <begin position="629"/>
        <end position="658"/>
    </location>
</feature>
<protein>
    <recommendedName>
        <fullName evidence="3 7">Stress response protein NST1</fullName>
    </recommendedName>
</protein>
<dbReference type="Pfam" id="PF13945">
    <property type="entry name" value="NST1"/>
    <property type="match status" value="1"/>
</dbReference>
<feature type="compositionally biased region" description="Basic and acidic residues" evidence="8">
    <location>
        <begin position="39"/>
        <end position="48"/>
    </location>
</feature>
<feature type="compositionally biased region" description="Basic and acidic residues" evidence="8">
    <location>
        <begin position="701"/>
        <end position="716"/>
    </location>
</feature>
<organism evidence="9 10">
    <name type="scientific">Tremella mesenterica</name>
    <name type="common">Jelly fungus</name>
    <dbReference type="NCBI Taxonomy" id="5217"/>
    <lineage>
        <taxon>Eukaryota</taxon>
        <taxon>Fungi</taxon>
        <taxon>Dikarya</taxon>
        <taxon>Basidiomycota</taxon>
        <taxon>Agaricomycotina</taxon>
        <taxon>Tremellomycetes</taxon>
        <taxon>Tremellales</taxon>
        <taxon>Tremellaceae</taxon>
        <taxon>Tremella</taxon>
    </lineage>
</organism>
<feature type="compositionally biased region" description="Acidic residues" evidence="8">
    <location>
        <begin position="518"/>
        <end position="553"/>
    </location>
</feature>
<feature type="compositionally biased region" description="Low complexity" evidence="8">
    <location>
        <begin position="377"/>
        <end position="386"/>
    </location>
</feature>
<comment type="function">
    <text evidence="7">May act as a negative regulator of salt tolerance.</text>
</comment>
<reference evidence="9 10" key="1">
    <citation type="submission" date="2016-06" db="EMBL/GenBank/DDBJ databases">
        <title>Evolution of pathogenesis and genome organization in the Tremellales.</title>
        <authorList>
            <person name="Cuomo C."/>
            <person name="Litvintseva A."/>
            <person name="Heitman J."/>
            <person name="Chen Y."/>
            <person name="Sun S."/>
            <person name="Springer D."/>
            <person name="Dromer F."/>
            <person name="Young S."/>
            <person name="Zeng Q."/>
            <person name="Chapman S."/>
            <person name="Gujja S."/>
            <person name="Saif S."/>
            <person name="Birren B."/>
        </authorList>
    </citation>
    <scope>NUCLEOTIDE SEQUENCE [LARGE SCALE GENOMIC DNA]</scope>
    <source>
        <strain evidence="9 10">ATCC 28783</strain>
    </source>
</reference>
<feature type="compositionally biased region" description="Basic and acidic residues" evidence="8">
    <location>
        <begin position="725"/>
        <end position="735"/>
    </location>
</feature>
<feature type="region of interest" description="Disordered" evidence="8">
    <location>
        <begin position="692"/>
        <end position="863"/>
    </location>
</feature>
<feature type="compositionally biased region" description="Basic and acidic residues" evidence="8">
    <location>
        <begin position="744"/>
        <end position="863"/>
    </location>
</feature>
<feature type="compositionally biased region" description="Low complexity" evidence="8">
    <location>
        <begin position="347"/>
        <end position="364"/>
    </location>
</feature>
<feature type="compositionally biased region" description="Low complexity" evidence="8">
    <location>
        <begin position="932"/>
        <end position="944"/>
    </location>
</feature>
<feature type="compositionally biased region" description="Polar residues" evidence="8">
    <location>
        <begin position="1305"/>
        <end position="1314"/>
    </location>
</feature>
<comment type="similarity">
    <text evidence="2 7">Belongs to the NST1 family.</text>
</comment>
<feature type="compositionally biased region" description="Polar residues" evidence="8">
    <location>
        <begin position="336"/>
        <end position="346"/>
    </location>
</feature>
<feature type="compositionally biased region" description="Pro residues" evidence="8">
    <location>
        <begin position="278"/>
        <end position="301"/>
    </location>
</feature>
<dbReference type="EMBL" id="SDIL01000003">
    <property type="protein sequence ID" value="RXK42177.1"/>
    <property type="molecule type" value="Genomic_DNA"/>
</dbReference>
<evidence type="ECO:0000256" key="2">
    <source>
        <dbReference type="ARBA" id="ARBA00007112"/>
    </source>
</evidence>
<proteinExistence type="inferred from homology"/>
<feature type="compositionally biased region" description="Polar residues" evidence="8">
    <location>
        <begin position="1141"/>
        <end position="1158"/>
    </location>
</feature>